<accession>A0A316HZ54</accession>
<dbReference type="EMBL" id="QGHB01000006">
    <property type="protein sequence ID" value="PWK85675.1"/>
    <property type="molecule type" value="Genomic_DNA"/>
</dbReference>
<evidence type="ECO:0000313" key="1">
    <source>
        <dbReference type="EMBL" id="PWK85675.1"/>
    </source>
</evidence>
<reference evidence="1 2" key="1">
    <citation type="submission" date="2018-05" db="EMBL/GenBank/DDBJ databases">
        <title>Genomic Encyclopedia of Type Strains, Phase IV (KMG-IV): sequencing the most valuable type-strain genomes for metagenomic binning, comparative biology and taxonomic classification.</title>
        <authorList>
            <person name="Goeker M."/>
        </authorList>
    </citation>
    <scope>NUCLEOTIDE SEQUENCE [LARGE SCALE GENOMIC DNA]</scope>
    <source>
        <strain evidence="1 2">DSM 45480</strain>
    </source>
</reference>
<protein>
    <submittedName>
        <fullName evidence="1">Uncharacterized protein</fullName>
    </submittedName>
</protein>
<evidence type="ECO:0000313" key="2">
    <source>
        <dbReference type="Proteomes" id="UP000246005"/>
    </source>
</evidence>
<dbReference type="Proteomes" id="UP000246005">
    <property type="component" value="Unassembled WGS sequence"/>
</dbReference>
<dbReference type="AlphaFoldDB" id="A0A316HZ54"/>
<name>A0A316HZ54_9PSEU</name>
<proteinExistence type="predicted"/>
<organism evidence="1 2">
    <name type="scientific">Lentzea atacamensis</name>
    <dbReference type="NCBI Taxonomy" id="531938"/>
    <lineage>
        <taxon>Bacteria</taxon>
        <taxon>Bacillati</taxon>
        <taxon>Actinomycetota</taxon>
        <taxon>Actinomycetes</taxon>
        <taxon>Pseudonocardiales</taxon>
        <taxon>Pseudonocardiaceae</taxon>
        <taxon>Lentzea</taxon>
    </lineage>
</organism>
<sequence>MGPGRRGDVARRRRPPLAELGQALAAHSGDVEATLAEYEQAMFTRVETPADDAVVLETLFGDDTPHALVEMFTEQER</sequence>
<comment type="caution">
    <text evidence="1">The sequence shown here is derived from an EMBL/GenBank/DDBJ whole genome shotgun (WGS) entry which is preliminary data.</text>
</comment>
<gene>
    <name evidence="1" type="ORF">C8D88_106303</name>
</gene>